<accession>A0A7X3G479</accession>
<protein>
    <recommendedName>
        <fullName evidence="1">SnoaL-like domain-containing protein</fullName>
    </recommendedName>
</protein>
<dbReference type="Pfam" id="PF12680">
    <property type="entry name" value="SnoaL_2"/>
    <property type="match status" value="1"/>
</dbReference>
<dbReference type="AlphaFoldDB" id="A0A7X3G479"/>
<name>A0A7X3G479_9BURK</name>
<gene>
    <name evidence="2" type="ORF">GPY61_25045</name>
</gene>
<comment type="caution">
    <text evidence="2">The sequence shown here is derived from an EMBL/GenBank/DDBJ whole genome shotgun (WGS) entry which is preliminary data.</text>
</comment>
<reference evidence="2 3" key="1">
    <citation type="submission" date="2019-12" db="EMBL/GenBank/DDBJ databases">
        <authorList>
            <person name="Li C."/>
            <person name="Zhao J."/>
        </authorList>
    </citation>
    <scope>NUCLEOTIDE SEQUENCE [LARGE SCALE GENOMIC DNA]</scope>
    <source>
        <strain evidence="2 3">NEAU-DD11</strain>
    </source>
</reference>
<dbReference type="EMBL" id="WSES01000008">
    <property type="protein sequence ID" value="MVW63193.1"/>
    <property type="molecule type" value="Genomic_DNA"/>
</dbReference>
<sequence>MGPVHVAARVVAAGTGLPGRGAQVRRRGCGVRLDDGVVLYARTQGIRAPGLGIVRPGRTDRLNGGRMYHAIVRRRITNAFAGLSAGSIDAITDELAPDAVHYFVGTHALSGTRRTPEAIRAWYERLLRLLQGIRFTLHEVRVSGWPWRTQVEAIWTETNYGTDGVQTSAEGVNLIEVRWGKVTSVRIYPDTAMLERTLQRIAAKGTAEALAAPITS</sequence>
<dbReference type="Gene3D" id="3.10.450.50">
    <property type="match status" value="1"/>
</dbReference>
<dbReference type="Proteomes" id="UP000443353">
    <property type="component" value="Unassembled WGS sequence"/>
</dbReference>
<evidence type="ECO:0000259" key="1">
    <source>
        <dbReference type="Pfam" id="PF12680"/>
    </source>
</evidence>
<feature type="domain" description="SnoaL-like" evidence="1">
    <location>
        <begin position="78"/>
        <end position="184"/>
    </location>
</feature>
<proteinExistence type="predicted"/>
<dbReference type="InterPro" id="IPR037401">
    <property type="entry name" value="SnoaL-like"/>
</dbReference>
<evidence type="ECO:0000313" key="3">
    <source>
        <dbReference type="Proteomes" id="UP000443353"/>
    </source>
</evidence>
<keyword evidence="3" id="KW-1185">Reference proteome</keyword>
<dbReference type="SUPFAM" id="SSF54427">
    <property type="entry name" value="NTF2-like"/>
    <property type="match status" value="1"/>
</dbReference>
<organism evidence="2 3">
    <name type="scientific">Massilia cellulosiltytica</name>
    <dbReference type="NCBI Taxonomy" id="2683234"/>
    <lineage>
        <taxon>Bacteria</taxon>
        <taxon>Pseudomonadati</taxon>
        <taxon>Pseudomonadota</taxon>
        <taxon>Betaproteobacteria</taxon>
        <taxon>Burkholderiales</taxon>
        <taxon>Oxalobacteraceae</taxon>
        <taxon>Telluria group</taxon>
        <taxon>Massilia</taxon>
    </lineage>
</organism>
<dbReference type="InterPro" id="IPR032710">
    <property type="entry name" value="NTF2-like_dom_sf"/>
</dbReference>
<evidence type="ECO:0000313" key="2">
    <source>
        <dbReference type="EMBL" id="MVW63193.1"/>
    </source>
</evidence>